<accession>A0AAW2TAD2</accession>
<comment type="caution">
    <text evidence="1">The sequence shown here is derived from an EMBL/GenBank/DDBJ whole genome shotgun (WGS) entry which is preliminary data.</text>
</comment>
<protein>
    <submittedName>
        <fullName evidence="1">Uncharacterized protein</fullName>
    </submittedName>
</protein>
<name>A0AAW2TAD2_9LAMI</name>
<reference evidence="1" key="2">
    <citation type="journal article" date="2024" name="Plant">
        <title>Genomic evolution and insights into agronomic trait innovations of Sesamum species.</title>
        <authorList>
            <person name="Miao H."/>
            <person name="Wang L."/>
            <person name="Qu L."/>
            <person name="Liu H."/>
            <person name="Sun Y."/>
            <person name="Le M."/>
            <person name="Wang Q."/>
            <person name="Wei S."/>
            <person name="Zheng Y."/>
            <person name="Lin W."/>
            <person name="Duan Y."/>
            <person name="Cao H."/>
            <person name="Xiong S."/>
            <person name="Wang X."/>
            <person name="Wei L."/>
            <person name="Li C."/>
            <person name="Ma Q."/>
            <person name="Ju M."/>
            <person name="Zhao R."/>
            <person name="Li G."/>
            <person name="Mu C."/>
            <person name="Tian Q."/>
            <person name="Mei H."/>
            <person name="Zhang T."/>
            <person name="Gao T."/>
            <person name="Zhang H."/>
        </authorList>
    </citation>
    <scope>NUCLEOTIDE SEQUENCE</scope>
    <source>
        <strain evidence="1">KEN1</strain>
    </source>
</reference>
<gene>
    <name evidence="1" type="ORF">Slati_4217000</name>
</gene>
<dbReference type="EMBL" id="JACGWN010000015">
    <property type="protein sequence ID" value="KAL0401871.1"/>
    <property type="molecule type" value="Genomic_DNA"/>
</dbReference>
<evidence type="ECO:0000313" key="1">
    <source>
        <dbReference type="EMBL" id="KAL0401871.1"/>
    </source>
</evidence>
<organism evidence="1">
    <name type="scientific">Sesamum latifolium</name>
    <dbReference type="NCBI Taxonomy" id="2727402"/>
    <lineage>
        <taxon>Eukaryota</taxon>
        <taxon>Viridiplantae</taxon>
        <taxon>Streptophyta</taxon>
        <taxon>Embryophyta</taxon>
        <taxon>Tracheophyta</taxon>
        <taxon>Spermatophyta</taxon>
        <taxon>Magnoliopsida</taxon>
        <taxon>eudicotyledons</taxon>
        <taxon>Gunneridae</taxon>
        <taxon>Pentapetalae</taxon>
        <taxon>asterids</taxon>
        <taxon>lamiids</taxon>
        <taxon>Lamiales</taxon>
        <taxon>Pedaliaceae</taxon>
        <taxon>Sesamum</taxon>
    </lineage>
</organism>
<proteinExistence type="predicted"/>
<reference evidence="1" key="1">
    <citation type="submission" date="2020-06" db="EMBL/GenBank/DDBJ databases">
        <authorList>
            <person name="Li T."/>
            <person name="Hu X."/>
            <person name="Zhang T."/>
            <person name="Song X."/>
            <person name="Zhang H."/>
            <person name="Dai N."/>
            <person name="Sheng W."/>
            <person name="Hou X."/>
            <person name="Wei L."/>
        </authorList>
    </citation>
    <scope>NUCLEOTIDE SEQUENCE</scope>
    <source>
        <strain evidence="1">KEN1</strain>
        <tissue evidence="1">Leaf</tissue>
    </source>
</reference>
<dbReference type="AlphaFoldDB" id="A0AAW2TAD2"/>
<sequence length="102" mass="11985">MIERSSVQEHGVKMLSLVDKSLPRALPKESTHEECLTFEKWHDKNRKVCSIILASMTDDIQKHYDRHNDVQSIMLRMSQIYAVPDWHIRYAAIKVFFGTKII</sequence>